<organism evidence="2 3">
    <name type="scientific">Natrialba magadii (strain ATCC 43099 / DSM 3394 / CCM 3739 / CIP 104546 / IAM 13178 / JCM 8861 / NBRC 102185 / NCIMB 2190 / MS3)</name>
    <name type="common">Natronobacterium magadii</name>
    <dbReference type="NCBI Taxonomy" id="547559"/>
    <lineage>
        <taxon>Archaea</taxon>
        <taxon>Methanobacteriati</taxon>
        <taxon>Methanobacteriota</taxon>
        <taxon>Stenosarchaea group</taxon>
        <taxon>Halobacteria</taxon>
        <taxon>Halobacteriales</taxon>
        <taxon>Natrialbaceae</taxon>
        <taxon>Natrialba</taxon>
    </lineage>
</organism>
<proteinExistence type="predicted"/>
<comment type="caution">
    <text evidence="2">The sequence shown here is derived from an EMBL/GenBank/DDBJ whole genome shotgun (WGS) entry which is preliminary data.</text>
</comment>
<reference evidence="2 3" key="1">
    <citation type="journal article" date="2014" name="PLoS Genet.">
        <title>Phylogenetically driven sequencing of extremely halophilic archaea reveals strategies for static and dynamic osmo-response.</title>
        <authorList>
            <person name="Becker E.A."/>
            <person name="Seitzer P.M."/>
            <person name="Tritt A."/>
            <person name="Larsen D."/>
            <person name="Krusor M."/>
            <person name="Yao A.I."/>
            <person name="Wu D."/>
            <person name="Madern D."/>
            <person name="Eisen J.A."/>
            <person name="Darling A.E."/>
            <person name="Facciotti M.T."/>
        </authorList>
    </citation>
    <scope>NUCLEOTIDE SEQUENCE [LARGE SCALE GENOMIC DNA]</scope>
    <source>
        <strain evidence="3">ATCC 43099 / DSM 3394 / CCM 3739 / CIP 104546 / IAM 13178 / JCM 8861 / NBRC 102185 / NCIMB 2190 / MS3</strain>
    </source>
</reference>
<evidence type="ECO:0000313" key="3">
    <source>
        <dbReference type="Proteomes" id="UP000011543"/>
    </source>
</evidence>
<keyword evidence="1" id="KW-1133">Transmembrane helix</keyword>
<evidence type="ECO:0000256" key="1">
    <source>
        <dbReference type="SAM" id="Phobius"/>
    </source>
</evidence>
<protein>
    <recommendedName>
        <fullName evidence="4">HPP family protein</fullName>
    </recommendedName>
</protein>
<dbReference type="EMBL" id="AOHS01000030">
    <property type="protein sequence ID" value="ELY30646.1"/>
    <property type="molecule type" value="Genomic_DNA"/>
</dbReference>
<dbReference type="PATRIC" id="fig|547559.17.peg.1772"/>
<sequence length="62" mass="6783">MLWSNTNHPAACATTLIVALGLMSTLLEVTIIVISVALLVIFHNTIVDHVQELYGVKPEDPR</sequence>
<evidence type="ECO:0008006" key="4">
    <source>
        <dbReference type="Google" id="ProtNLM"/>
    </source>
</evidence>
<name>L9V0W7_NATMM</name>
<accession>L9V0W7</accession>
<dbReference type="Proteomes" id="UP000011543">
    <property type="component" value="Unassembled WGS sequence"/>
</dbReference>
<keyword evidence="1" id="KW-0472">Membrane</keyword>
<keyword evidence="1" id="KW-0812">Transmembrane</keyword>
<dbReference type="AlphaFoldDB" id="L9V0W7"/>
<gene>
    <name evidence="2" type="ORF">C500_09002</name>
</gene>
<feature type="transmembrane region" description="Helical" evidence="1">
    <location>
        <begin position="16"/>
        <end position="42"/>
    </location>
</feature>
<evidence type="ECO:0000313" key="2">
    <source>
        <dbReference type="EMBL" id="ELY30646.1"/>
    </source>
</evidence>